<reference evidence="10 11" key="1">
    <citation type="submission" date="2017-04" db="EMBL/GenBank/DDBJ databases">
        <title>Draft genome sequence of Tuber borchii Vittad., a whitish edible truffle.</title>
        <authorList>
            <consortium name="DOE Joint Genome Institute"/>
            <person name="Murat C."/>
            <person name="Kuo A."/>
            <person name="Barry K.W."/>
            <person name="Clum A."/>
            <person name="Dockter R.B."/>
            <person name="Fauchery L."/>
            <person name="Iotti M."/>
            <person name="Kohler A."/>
            <person name="Labutti K."/>
            <person name="Lindquist E.A."/>
            <person name="Lipzen A."/>
            <person name="Ohm R.A."/>
            <person name="Wang M."/>
            <person name="Grigoriev I.V."/>
            <person name="Zambonelli A."/>
            <person name="Martin F.M."/>
        </authorList>
    </citation>
    <scope>NUCLEOTIDE SEQUENCE [LARGE SCALE GENOMIC DNA]</scope>
    <source>
        <strain evidence="10 11">Tbo3840</strain>
    </source>
</reference>
<feature type="compositionally biased region" description="Low complexity" evidence="7">
    <location>
        <begin position="1"/>
        <end position="24"/>
    </location>
</feature>
<protein>
    <recommendedName>
        <fullName evidence="12">Zn(2)-C6 fungal-type domain-containing protein</fullName>
    </recommendedName>
</protein>
<dbReference type="AlphaFoldDB" id="A0A2T7A524"/>
<organism evidence="10 11">
    <name type="scientific">Tuber borchii</name>
    <name type="common">White truffle</name>
    <dbReference type="NCBI Taxonomy" id="42251"/>
    <lineage>
        <taxon>Eukaryota</taxon>
        <taxon>Fungi</taxon>
        <taxon>Dikarya</taxon>
        <taxon>Ascomycota</taxon>
        <taxon>Pezizomycotina</taxon>
        <taxon>Pezizomycetes</taxon>
        <taxon>Pezizales</taxon>
        <taxon>Tuberaceae</taxon>
        <taxon>Tuber</taxon>
    </lineage>
</organism>
<dbReference type="STRING" id="42251.A0A2T7A524"/>
<evidence type="ECO:0000256" key="6">
    <source>
        <dbReference type="PROSITE-ProRule" id="PRU00042"/>
    </source>
</evidence>
<dbReference type="Pfam" id="PF00172">
    <property type="entry name" value="Zn_clus"/>
    <property type="match status" value="1"/>
</dbReference>
<dbReference type="SMART" id="SM00066">
    <property type="entry name" value="GAL4"/>
    <property type="match status" value="1"/>
</dbReference>
<evidence type="ECO:0000256" key="7">
    <source>
        <dbReference type="SAM" id="MobiDB-lite"/>
    </source>
</evidence>
<dbReference type="InterPro" id="IPR001138">
    <property type="entry name" value="Zn2Cys6_DnaBD"/>
</dbReference>
<dbReference type="EMBL" id="NESQ01000022">
    <property type="protein sequence ID" value="PUU82800.1"/>
    <property type="molecule type" value="Genomic_DNA"/>
</dbReference>
<dbReference type="GO" id="GO:0000981">
    <property type="term" value="F:DNA-binding transcription factor activity, RNA polymerase II-specific"/>
    <property type="evidence" value="ECO:0007669"/>
    <property type="project" value="InterPro"/>
</dbReference>
<keyword evidence="6" id="KW-0863">Zinc-finger</keyword>
<dbReference type="Gene3D" id="4.10.240.10">
    <property type="entry name" value="Zn(2)-C6 fungal-type DNA-binding domain"/>
    <property type="match status" value="1"/>
</dbReference>
<feature type="domain" description="Zn(2)-C6 fungal-type" evidence="8">
    <location>
        <begin position="85"/>
        <end position="115"/>
    </location>
</feature>
<feature type="region of interest" description="Disordered" evidence="7">
    <location>
        <begin position="149"/>
        <end position="191"/>
    </location>
</feature>
<dbReference type="OrthoDB" id="2441642at2759"/>
<keyword evidence="2" id="KW-0862">Zinc</keyword>
<keyword evidence="11" id="KW-1185">Reference proteome</keyword>
<dbReference type="PANTHER" id="PTHR47660:SF3">
    <property type="entry name" value="FINGER DOMAIN PROTEIN, PUTATIVE (AFU_ORTHOLOGUE AFUA_4G03310)-RELATED"/>
    <property type="match status" value="1"/>
</dbReference>
<dbReference type="InterPro" id="IPR036864">
    <property type="entry name" value="Zn2-C6_fun-type_DNA-bd_sf"/>
</dbReference>
<evidence type="ECO:0008006" key="12">
    <source>
        <dbReference type="Google" id="ProtNLM"/>
    </source>
</evidence>
<evidence type="ECO:0000256" key="1">
    <source>
        <dbReference type="ARBA" id="ARBA00022723"/>
    </source>
</evidence>
<keyword evidence="5" id="KW-0539">Nucleus</keyword>
<feature type="region of interest" description="Disordered" evidence="7">
    <location>
        <begin position="1"/>
        <end position="40"/>
    </location>
</feature>
<evidence type="ECO:0000259" key="8">
    <source>
        <dbReference type="PROSITE" id="PS50048"/>
    </source>
</evidence>
<evidence type="ECO:0000313" key="10">
    <source>
        <dbReference type="EMBL" id="PUU82800.1"/>
    </source>
</evidence>
<comment type="caution">
    <text evidence="10">The sequence shown here is derived from an EMBL/GenBank/DDBJ whole genome shotgun (WGS) entry which is preliminary data.</text>
</comment>
<dbReference type="Proteomes" id="UP000244722">
    <property type="component" value="Unassembled WGS sequence"/>
</dbReference>
<keyword evidence="1" id="KW-0479">Metal-binding</keyword>
<evidence type="ECO:0000256" key="3">
    <source>
        <dbReference type="ARBA" id="ARBA00023015"/>
    </source>
</evidence>
<feature type="domain" description="C2H2-type" evidence="9">
    <location>
        <begin position="49"/>
        <end position="81"/>
    </location>
</feature>
<sequence length="547" mass="61062">MAQSWASQSSPSSQSNNSAAAAAPHTVAHHPKDSNTGTVQNALSPSELFKCSVCDKGFEQRSSRDRHQRRCRQKQISGTIPRKKSCALCTQAKTRCDLLTPSCSRCKNKGLDCHYYHQPPPQHSHPHYYPTATTTPLRTTTLAHRRSPVRLPEEVSLPTPPCTDSGLSEEFSDESLHHNGNHRSGSSHGMGDMEITDWGDINHSLLEWNIFAGSAGDMELHSVIGSETPLPSPGPYQHLYSPNHLGNPMDQQIRLAPRQVTIESFKQMRKIRVDAAPAPGPKNKFVFIDRVCRAYPKMMTGRNGPPPFIHSSHLVPGRMTSALANCRGLVDMYKAMTPDNRSFVMKSIANEHGRILAEAEHVQVREVDKIGALQASLIYGLIRHFENDPTFDTAVMLSMETMAINVGIADIVAKGELEGVRPAWDDWIIAESKRRTMIALYMLDGSFHYAHNIPTFTCDELGEILLPTPTTLWQSRERSRWEYEYENYLSDLRGRRLPKMGDILSAEPAYLNIEEWVSGMDTFGVTVLAMVENCREHVPDAVEEGGV</sequence>
<keyword evidence="4" id="KW-0804">Transcription</keyword>
<evidence type="ECO:0000313" key="11">
    <source>
        <dbReference type="Proteomes" id="UP000244722"/>
    </source>
</evidence>
<dbReference type="PROSITE" id="PS00463">
    <property type="entry name" value="ZN2_CY6_FUNGAL_1"/>
    <property type="match status" value="1"/>
</dbReference>
<gene>
    <name evidence="10" type="ORF">B9Z19DRAFT_966574</name>
</gene>
<proteinExistence type="predicted"/>
<accession>A0A2T7A524</accession>
<dbReference type="PANTHER" id="PTHR47660">
    <property type="entry name" value="TRANSCRIPTION FACTOR WITH C2H2 AND ZN(2)-CYS(6) DNA BINDING DOMAIN (EUROFUNG)-RELATED-RELATED"/>
    <property type="match status" value="1"/>
</dbReference>
<dbReference type="PROSITE" id="PS50048">
    <property type="entry name" value="ZN2_CY6_FUNGAL_2"/>
    <property type="match status" value="1"/>
</dbReference>
<evidence type="ECO:0000256" key="4">
    <source>
        <dbReference type="ARBA" id="ARBA00023163"/>
    </source>
</evidence>
<dbReference type="InterPro" id="IPR013087">
    <property type="entry name" value="Znf_C2H2_type"/>
</dbReference>
<evidence type="ECO:0000256" key="5">
    <source>
        <dbReference type="ARBA" id="ARBA00023242"/>
    </source>
</evidence>
<name>A0A2T7A524_TUBBO</name>
<keyword evidence="3" id="KW-0805">Transcription regulation</keyword>
<dbReference type="PROSITE" id="PS50157">
    <property type="entry name" value="ZINC_FINGER_C2H2_2"/>
    <property type="match status" value="1"/>
</dbReference>
<dbReference type="GO" id="GO:0008270">
    <property type="term" value="F:zinc ion binding"/>
    <property type="evidence" value="ECO:0007669"/>
    <property type="project" value="UniProtKB-KW"/>
</dbReference>
<evidence type="ECO:0000256" key="2">
    <source>
        <dbReference type="ARBA" id="ARBA00022833"/>
    </source>
</evidence>
<dbReference type="SUPFAM" id="SSF57701">
    <property type="entry name" value="Zn2/Cys6 DNA-binding domain"/>
    <property type="match status" value="1"/>
</dbReference>
<dbReference type="CDD" id="cd00067">
    <property type="entry name" value="GAL4"/>
    <property type="match status" value="1"/>
</dbReference>
<evidence type="ECO:0000259" key="9">
    <source>
        <dbReference type="PROSITE" id="PS50157"/>
    </source>
</evidence>